<evidence type="ECO:0000256" key="4">
    <source>
        <dbReference type="ARBA" id="ARBA00022825"/>
    </source>
</evidence>
<evidence type="ECO:0000313" key="6">
    <source>
        <dbReference type="Proteomes" id="UP000515703"/>
    </source>
</evidence>
<organism evidence="5 6">
    <name type="scientific">Anaerocolumna chitinilytica</name>
    <dbReference type="NCBI Taxonomy" id="1727145"/>
    <lineage>
        <taxon>Bacteria</taxon>
        <taxon>Bacillati</taxon>
        <taxon>Bacillota</taxon>
        <taxon>Clostridia</taxon>
        <taxon>Lachnospirales</taxon>
        <taxon>Lachnospiraceae</taxon>
        <taxon>Anaerocolumna</taxon>
    </lineage>
</organism>
<evidence type="ECO:0000256" key="2">
    <source>
        <dbReference type="ARBA" id="ARBA00022670"/>
    </source>
</evidence>
<dbReference type="InterPro" id="IPR005320">
    <property type="entry name" value="Peptidase_S51"/>
</dbReference>
<evidence type="ECO:0000313" key="5">
    <source>
        <dbReference type="EMBL" id="BCJ97763.1"/>
    </source>
</evidence>
<keyword evidence="2" id="KW-0645">Protease</keyword>
<dbReference type="RefSeq" id="WP_185258159.1">
    <property type="nucleotide sequence ID" value="NZ_AP023368.1"/>
</dbReference>
<keyword evidence="6" id="KW-1185">Reference proteome</keyword>
<evidence type="ECO:0000256" key="1">
    <source>
        <dbReference type="ARBA" id="ARBA00006534"/>
    </source>
</evidence>
<dbReference type="GO" id="GO:0008236">
    <property type="term" value="F:serine-type peptidase activity"/>
    <property type="evidence" value="ECO:0007669"/>
    <property type="project" value="UniProtKB-KW"/>
</dbReference>
<dbReference type="AlphaFoldDB" id="A0A7I8DGY6"/>
<reference evidence="5 6" key="2">
    <citation type="submission" date="2020-08" db="EMBL/GenBank/DDBJ databases">
        <authorList>
            <person name="Ueki A."/>
            <person name="Tonouchi A."/>
        </authorList>
    </citation>
    <scope>NUCLEOTIDE SEQUENCE [LARGE SCALE GENOMIC DNA]</scope>
    <source>
        <strain evidence="5 6">CTTW</strain>
    </source>
</reference>
<reference evidence="5 6" key="1">
    <citation type="submission" date="2020-08" db="EMBL/GenBank/DDBJ databases">
        <title>Draft genome sequencing of an Anaerocolumna strain isolated from anoxic soil subjected to BSD treatment.</title>
        <authorList>
            <person name="Uek A."/>
            <person name="Tonouchi A."/>
        </authorList>
    </citation>
    <scope>NUCLEOTIDE SEQUENCE [LARGE SCALE GENOMIC DNA]</scope>
    <source>
        <strain evidence="5 6">CTTW</strain>
    </source>
</reference>
<protein>
    <recommendedName>
        <fullName evidence="7">Peptidase</fullName>
    </recommendedName>
</protein>
<dbReference type="GO" id="GO:0006508">
    <property type="term" value="P:proteolysis"/>
    <property type="evidence" value="ECO:0007669"/>
    <property type="project" value="UniProtKB-KW"/>
</dbReference>
<comment type="similarity">
    <text evidence="1">Belongs to the peptidase S51 family.</text>
</comment>
<dbReference type="Pfam" id="PF03575">
    <property type="entry name" value="Peptidase_S51"/>
    <property type="match status" value="1"/>
</dbReference>
<dbReference type="KEGG" id="acht:bsdcttw_08040"/>
<sequence>MRRLLLTSAGLTKNLEVFFFDKIQKRACDIKVIFVPSASIMNDGAREGISLCIFNLMNMGILEENISVYHLGYLLSKNYTRTYSSEVTDIPPLYRLLSVDELNHYDLLVFSGGDSAILLSEINRTGFDEVIKGSVENGLFYLGVSAGSMVTAGNFPDSLGYIRNEIHVHCKEGTNCGDLPKDNPVYLADTQAIWIEGNSVQIID</sequence>
<dbReference type="Proteomes" id="UP000515703">
    <property type="component" value="Chromosome"/>
</dbReference>
<dbReference type="EMBL" id="AP023368">
    <property type="protein sequence ID" value="BCJ97763.1"/>
    <property type="molecule type" value="Genomic_DNA"/>
</dbReference>
<gene>
    <name evidence="5" type="ORF">bsdcttw_08040</name>
</gene>
<evidence type="ECO:0000256" key="3">
    <source>
        <dbReference type="ARBA" id="ARBA00022801"/>
    </source>
</evidence>
<dbReference type="Gene3D" id="3.40.50.880">
    <property type="match status" value="1"/>
</dbReference>
<keyword evidence="4" id="KW-0720">Serine protease</keyword>
<dbReference type="SUPFAM" id="SSF52317">
    <property type="entry name" value="Class I glutamine amidotransferase-like"/>
    <property type="match status" value="1"/>
</dbReference>
<evidence type="ECO:0008006" key="7">
    <source>
        <dbReference type="Google" id="ProtNLM"/>
    </source>
</evidence>
<name>A0A7I8DGY6_9FIRM</name>
<dbReference type="InterPro" id="IPR029062">
    <property type="entry name" value="Class_I_gatase-like"/>
</dbReference>
<proteinExistence type="inferred from homology"/>
<accession>A0A7I8DGY6</accession>
<keyword evidence="3" id="KW-0378">Hydrolase</keyword>